<dbReference type="PANTHER" id="PTHR30621">
    <property type="entry name" value="GLUTAMINE SYNTHETASE ADENYLYLTRANSFERASE"/>
    <property type="match status" value="1"/>
</dbReference>
<dbReference type="CDD" id="cd05401">
    <property type="entry name" value="NT_GlnE_GlnD_like"/>
    <property type="match status" value="2"/>
</dbReference>
<evidence type="ECO:0000259" key="8">
    <source>
        <dbReference type="Pfam" id="PF03710"/>
    </source>
</evidence>
<gene>
    <name evidence="7" type="primary">glnE</name>
    <name evidence="10" type="ORF">DV711_13980</name>
</gene>
<evidence type="ECO:0000256" key="1">
    <source>
        <dbReference type="ARBA" id="ARBA00022679"/>
    </source>
</evidence>
<dbReference type="GO" id="GO:0000820">
    <property type="term" value="P:regulation of glutamine family amino acid metabolic process"/>
    <property type="evidence" value="ECO:0007669"/>
    <property type="project" value="UniProtKB-UniRule"/>
</dbReference>
<feature type="domain" description="Glutamate-ammonia ligase adenylyltransferase repeated" evidence="8">
    <location>
        <begin position="576"/>
        <end position="829"/>
    </location>
</feature>
<evidence type="ECO:0000256" key="7">
    <source>
        <dbReference type="HAMAP-Rule" id="MF_00802"/>
    </source>
</evidence>
<keyword evidence="1 7" id="KW-0808">Transferase</keyword>
<dbReference type="OrthoDB" id="9759366at2"/>
<dbReference type="Gene3D" id="1.20.120.1510">
    <property type="match status" value="1"/>
</dbReference>
<proteinExistence type="inferred from homology"/>
<evidence type="ECO:0000256" key="3">
    <source>
        <dbReference type="ARBA" id="ARBA00022741"/>
    </source>
</evidence>
<evidence type="ECO:0000313" key="11">
    <source>
        <dbReference type="Proteomes" id="UP000253769"/>
    </source>
</evidence>
<evidence type="ECO:0000256" key="5">
    <source>
        <dbReference type="ARBA" id="ARBA00022842"/>
    </source>
</evidence>
<dbReference type="GO" id="GO:0000287">
    <property type="term" value="F:magnesium ion binding"/>
    <property type="evidence" value="ECO:0007669"/>
    <property type="project" value="UniProtKB-UniRule"/>
</dbReference>
<dbReference type="FunFam" id="1.20.120.330:FF:000005">
    <property type="entry name" value="Bifunctional glutamine synthetase adenylyltransferase/adenylyl-removing enzyme"/>
    <property type="match status" value="1"/>
</dbReference>
<dbReference type="SUPFAM" id="SSF81301">
    <property type="entry name" value="Nucleotidyltransferase"/>
    <property type="match status" value="2"/>
</dbReference>
<dbReference type="EC" id="2.7.7.89" evidence="7"/>
<accession>A0A369WBP7</accession>
<feature type="domain" description="PII-uridylyltransferase/Glutamine-synthetase adenylyltransferase" evidence="9">
    <location>
        <begin position="320"/>
        <end position="458"/>
    </location>
</feature>
<dbReference type="NCBIfam" id="NF008292">
    <property type="entry name" value="PRK11072.1"/>
    <property type="match status" value="1"/>
</dbReference>
<keyword evidence="3 7" id="KW-0547">Nucleotide-binding</keyword>
<dbReference type="EC" id="2.7.7.42" evidence="7"/>
<feature type="region of interest" description="Adenylyl removase" evidence="7">
    <location>
        <begin position="1"/>
        <end position="462"/>
    </location>
</feature>
<evidence type="ECO:0000256" key="2">
    <source>
        <dbReference type="ARBA" id="ARBA00022695"/>
    </source>
</evidence>
<reference evidence="10 11" key="1">
    <citation type="submission" date="2018-07" db="EMBL/GenBank/DDBJ databases">
        <title>Motiliproteus coralliicola sp. nov., a bacterium isolated from Coral.</title>
        <authorList>
            <person name="Wang G."/>
        </authorList>
    </citation>
    <scope>NUCLEOTIDE SEQUENCE [LARGE SCALE GENOMIC DNA]</scope>
    <source>
        <strain evidence="10 11">C34</strain>
    </source>
</reference>
<keyword evidence="11" id="KW-1185">Reference proteome</keyword>
<dbReference type="InterPro" id="IPR043519">
    <property type="entry name" value="NT_sf"/>
</dbReference>
<evidence type="ECO:0000313" key="10">
    <source>
        <dbReference type="EMBL" id="RDE18731.1"/>
    </source>
</evidence>
<dbReference type="AlphaFoldDB" id="A0A369WBP7"/>
<dbReference type="PANTHER" id="PTHR30621:SF0">
    <property type="entry name" value="BIFUNCTIONAL GLUTAMINE SYNTHETASE ADENYLYLTRANSFERASE_ADENYLYL-REMOVING ENZYME"/>
    <property type="match status" value="1"/>
</dbReference>
<name>A0A369WBP7_9GAMM</name>
<comment type="caution">
    <text evidence="10">The sequence shown here is derived from an EMBL/GenBank/DDBJ whole genome shotgun (WGS) entry which is preliminary data.</text>
</comment>
<dbReference type="SUPFAM" id="SSF81593">
    <property type="entry name" value="Nucleotidyltransferase substrate binding subunit/domain"/>
    <property type="match status" value="2"/>
</dbReference>
<dbReference type="Gene3D" id="1.20.120.330">
    <property type="entry name" value="Nucleotidyltransferases domain 2"/>
    <property type="match status" value="2"/>
</dbReference>
<dbReference type="GO" id="GO:0005524">
    <property type="term" value="F:ATP binding"/>
    <property type="evidence" value="ECO:0007669"/>
    <property type="project" value="UniProtKB-UniRule"/>
</dbReference>
<keyword evidence="6 7" id="KW-0511">Multifunctional enzyme</keyword>
<dbReference type="Gene3D" id="1.10.4050.10">
    <property type="entry name" value="Glutamine synthase adenylyltransferase GlnE"/>
    <property type="match status" value="1"/>
</dbReference>
<protein>
    <recommendedName>
        <fullName evidence="7">Bifunctional glutamine synthetase adenylyltransferase/adenylyl-removing enzyme</fullName>
    </recommendedName>
    <alternativeName>
        <fullName evidence="7">ATP:glutamine synthetase adenylyltransferase</fullName>
    </alternativeName>
    <alternativeName>
        <fullName evidence="7">ATase</fullName>
    </alternativeName>
    <domain>
        <recommendedName>
            <fullName evidence="7">Glutamine synthetase adenylyl-L-tyrosine phosphorylase</fullName>
            <ecNumber evidence="7">2.7.7.89</ecNumber>
        </recommendedName>
        <alternativeName>
            <fullName evidence="7">Adenylyl removase</fullName>
            <shortName evidence="7">AR</shortName>
            <shortName evidence="7">AT-N</shortName>
        </alternativeName>
    </domain>
    <domain>
        <recommendedName>
            <fullName evidence="7">Glutamine synthetase adenylyl transferase</fullName>
            <ecNumber evidence="7">2.7.7.42</ecNumber>
        </recommendedName>
        <alternativeName>
            <fullName evidence="7">Adenylyl transferase</fullName>
            <shortName evidence="7">AT</shortName>
            <shortName evidence="7">AT-C</shortName>
        </alternativeName>
    </domain>
</protein>
<evidence type="ECO:0000256" key="6">
    <source>
        <dbReference type="ARBA" id="ARBA00023268"/>
    </source>
</evidence>
<dbReference type="Gene3D" id="3.30.460.10">
    <property type="entry name" value="Beta Polymerase, domain 2"/>
    <property type="match status" value="2"/>
</dbReference>
<feature type="domain" description="Glutamate-ammonia ligase adenylyltransferase repeated" evidence="8">
    <location>
        <begin position="48"/>
        <end position="298"/>
    </location>
</feature>
<dbReference type="EMBL" id="QQOH01000004">
    <property type="protein sequence ID" value="RDE18731.1"/>
    <property type="molecule type" value="Genomic_DNA"/>
</dbReference>
<comment type="function">
    <text evidence="7">Involved in the regulation of glutamine synthetase GlnA, a key enzyme in the process to assimilate ammonia. When cellular nitrogen levels are high, the C-terminal adenylyl transferase (AT) inactivates GlnA by covalent transfer of an adenylyl group from ATP to specific tyrosine residue of GlnA, thus reducing its activity. Conversely, when nitrogen levels are low, the N-terminal adenylyl removase (AR) activates GlnA by removing the adenylyl group by phosphorolysis, increasing its activity. The regulatory region of GlnE binds the signal transduction protein PII (GlnB) which indicates the nitrogen status of the cell.</text>
</comment>
<dbReference type="InterPro" id="IPR023057">
    <property type="entry name" value="GlnE"/>
</dbReference>
<dbReference type="InterPro" id="IPR013546">
    <property type="entry name" value="PII_UdlTrfase/GS_AdlTrfase"/>
</dbReference>
<feature type="domain" description="PII-uridylyltransferase/Glutamine-synthetase adenylyltransferase" evidence="9">
    <location>
        <begin position="851"/>
        <end position="942"/>
    </location>
</feature>
<dbReference type="Pfam" id="PF03710">
    <property type="entry name" value="GlnE"/>
    <property type="match status" value="2"/>
</dbReference>
<dbReference type="InterPro" id="IPR005190">
    <property type="entry name" value="GlnE_rpt_dom"/>
</dbReference>
<sequence>MPPSIPASCYDLLPASLASELQTNWQRYQDQADSDQFEQLQELPEAFWQQLSRCWSGSLFVVEQCLNRPELLPDLLPDLERSYDEGEYARRLEQILASAETENELHRCLRQFRHREMSRIIWRDLNRLAEMEQTTADLSALADACIDQALNWLYRWACDKWGTPHSRAREGQPAQPQQMVVIGMGKLGAGELNLSSDIDLIFAFPEMGETEGARRCLDNASFFNKLGQKLIQALDQQTADGFVFRVDMRLRPYGQSGILVPNFAAMEEYYQDQGRDWERYAMIKARVVAGDQQAGAQLMADLRPFVYRKYLDYSAFESLREMKAMINREVRRKQLHGNVKLGPGGIREVEFVAQAFQLIRGGRDSRLQQRELKTILSLLPDAVGMPEQAADELYQAYRMLRNAEHAIQAVQDRQTQELPTEELEQIRIAFSMGFERWEDFIAELEQQRAKVRHHFAEVIAPVDDSDDDESNDDSWALLWKGELDETSAVAEFSAQGFEQPEQAQKLLDNLRSNRKVLALQSIGRERLDRVMPLLLQAVAGQPQPTQTLERTLQLIDSVLRRSAYLVLLWENPGALAQLVKLCSASPWFAEQLAKQPILLDELIDVTSLYAPPNKEQLQQELRQQLLRIPEEDVEQLMEALRYFKHAHVLRVAAAEISGALPLMKVSDYLTYIAEVVLEGALDIAWRILTDKHGLPQQSAGVPCERDFIVVGYGKVGGLELSYGSDLDLVFIHDGALNQHTDGNKPIDNQVFFTRLGQKIIHILNTFTTSGQLYEVDMRLRPSGNSGMLVSSLKAFRDYQLSEAWTWEHQALVRARVVAGSPTLQQRFEAVRAEVLSRQRELPKLRTEVIDMRRKMREHLGSSQSDDTDSAVFHLKQDSGGIVDIEFMVQYLALAYSEQQPALIEYTDNIRILEAAERLERLSVEDAELLREAYKTYRSVGHSRALQEQSSLVDDQQLGELRAKVAGIWKQLMDA</sequence>
<organism evidence="10 11">
    <name type="scientific">Motiliproteus coralliicola</name>
    <dbReference type="NCBI Taxonomy" id="2283196"/>
    <lineage>
        <taxon>Bacteria</taxon>
        <taxon>Pseudomonadati</taxon>
        <taxon>Pseudomonadota</taxon>
        <taxon>Gammaproteobacteria</taxon>
        <taxon>Oceanospirillales</taxon>
        <taxon>Oceanospirillaceae</taxon>
        <taxon>Motiliproteus</taxon>
    </lineage>
</organism>
<dbReference type="Proteomes" id="UP000253769">
    <property type="component" value="Unassembled WGS sequence"/>
</dbReference>
<dbReference type="GO" id="GO:0005829">
    <property type="term" value="C:cytosol"/>
    <property type="evidence" value="ECO:0007669"/>
    <property type="project" value="TreeGrafter"/>
</dbReference>
<evidence type="ECO:0000256" key="4">
    <source>
        <dbReference type="ARBA" id="ARBA00022840"/>
    </source>
</evidence>
<feature type="region of interest" description="Adenylyl transferase" evidence="7">
    <location>
        <begin position="471"/>
        <end position="974"/>
    </location>
</feature>
<dbReference type="GO" id="GO:0047388">
    <property type="term" value="F:[glutamine synthetase]-adenylyl-L-tyrosine phosphorylase activity"/>
    <property type="evidence" value="ECO:0007669"/>
    <property type="project" value="UniProtKB-EC"/>
</dbReference>
<comment type="cofactor">
    <cofactor evidence="7">
        <name>Mg(2+)</name>
        <dbReference type="ChEBI" id="CHEBI:18420"/>
    </cofactor>
</comment>
<keyword evidence="4 7" id="KW-0067">ATP-binding</keyword>
<comment type="catalytic activity">
    <reaction evidence="7">
        <text>[glutamine synthetase]-O(4)-(5'-adenylyl)-L-tyrosine + phosphate = [glutamine synthetase]-L-tyrosine + ADP</text>
        <dbReference type="Rhea" id="RHEA:43716"/>
        <dbReference type="Rhea" id="RHEA-COMP:10660"/>
        <dbReference type="Rhea" id="RHEA-COMP:10661"/>
        <dbReference type="ChEBI" id="CHEBI:43474"/>
        <dbReference type="ChEBI" id="CHEBI:46858"/>
        <dbReference type="ChEBI" id="CHEBI:83624"/>
        <dbReference type="ChEBI" id="CHEBI:456216"/>
        <dbReference type="EC" id="2.7.7.89"/>
    </reaction>
</comment>
<comment type="similarity">
    <text evidence="7">Belongs to the GlnE family.</text>
</comment>
<evidence type="ECO:0000259" key="9">
    <source>
        <dbReference type="Pfam" id="PF08335"/>
    </source>
</evidence>
<comment type="catalytic activity">
    <reaction evidence="7">
        <text>[glutamine synthetase]-L-tyrosine + ATP = [glutamine synthetase]-O(4)-(5'-adenylyl)-L-tyrosine + diphosphate</text>
        <dbReference type="Rhea" id="RHEA:18589"/>
        <dbReference type="Rhea" id="RHEA-COMP:10660"/>
        <dbReference type="Rhea" id="RHEA-COMP:10661"/>
        <dbReference type="ChEBI" id="CHEBI:30616"/>
        <dbReference type="ChEBI" id="CHEBI:33019"/>
        <dbReference type="ChEBI" id="CHEBI:46858"/>
        <dbReference type="ChEBI" id="CHEBI:83624"/>
        <dbReference type="EC" id="2.7.7.42"/>
    </reaction>
</comment>
<dbReference type="Pfam" id="PF08335">
    <property type="entry name" value="GlnD_UR_UTase"/>
    <property type="match status" value="2"/>
</dbReference>
<keyword evidence="2 7" id="KW-0548">Nucleotidyltransferase</keyword>
<dbReference type="HAMAP" id="MF_00802">
    <property type="entry name" value="GlnE"/>
    <property type="match status" value="1"/>
</dbReference>
<dbReference type="GO" id="GO:0016874">
    <property type="term" value="F:ligase activity"/>
    <property type="evidence" value="ECO:0007669"/>
    <property type="project" value="UniProtKB-KW"/>
</dbReference>
<dbReference type="GO" id="GO:0008882">
    <property type="term" value="F:[glutamate-ammonia-ligase] adenylyltransferase activity"/>
    <property type="evidence" value="ECO:0007669"/>
    <property type="project" value="UniProtKB-UniRule"/>
</dbReference>
<keyword evidence="10" id="KW-0436">Ligase</keyword>
<keyword evidence="5 7" id="KW-0460">Magnesium</keyword>
<dbReference type="FunFam" id="3.30.460.10:FF:000009">
    <property type="entry name" value="Bifunctional glutamine synthetase adenylyltransferase/adenylyl-removing enzyme"/>
    <property type="match status" value="2"/>
</dbReference>